<evidence type="ECO:0000256" key="1">
    <source>
        <dbReference type="SAM" id="MobiDB-lite"/>
    </source>
</evidence>
<keyword evidence="3" id="KW-1185">Reference proteome</keyword>
<proteinExistence type="predicted"/>
<evidence type="ECO:0000313" key="2">
    <source>
        <dbReference type="EMBL" id="MPC73650.1"/>
    </source>
</evidence>
<organism evidence="2 3">
    <name type="scientific">Portunus trituberculatus</name>
    <name type="common">Swimming crab</name>
    <name type="synonym">Neptunus trituberculatus</name>
    <dbReference type="NCBI Taxonomy" id="210409"/>
    <lineage>
        <taxon>Eukaryota</taxon>
        <taxon>Metazoa</taxon>
        <taxon>Ecdysozoa</taxon>
        <taxon>Arthropoda</taxon>
        <taxon>Crustacea</taxon>
        <taxon>Multicrustacea</taxon>
        <taxon>Malacostraca</taxon>
        <taxon>Eumalacostraca</taxon>
        <taxon>Eucarida</taxon>
        <taxon>Decapoda</taxon>
        <taxon>Pleocyemata</taxon>
        <taxon>Brachyura</taxon>
        <taxon>Eubrachyura</taxon>
        <taxon>Portunoidea</taxon>
        <taxon>Portunidae</taxon>
        <taxon>Portuninae</taxon>
        <taxon>Portunus</taxon>
    </lineage>
</organism>
<evidence type="ECO:0000313" key="3">
    <source>
        <dbReference type="Proteomes" id="UP000324222"/>
    </source>
</evidence>
<reference evidence="2 3" key="1">
    <citation type="submission" date="2019-05" db="EMBL/GenBank/DDBJ databases">
        <title>Another draft genome of Portunus trituberculatus and its Hox gene families provides insights of decapod evolution.</title>
        <authorList>
            <person name="Jeong J.-H."/>
            <person name="Song I."/>
            <person name="Kim S."/>
            <person name="Choi T."/>
            <person name="Kim D."/>
            <person name="Ryu S."/>
            <person name="Kim W."/>
        </authorList>
    </citation>
    <scope>NUCLEOTIDE SEQUENCE [LARGE SCALE GENOMIC DNA]</scope>
    <source>
        <tissue evidence="2">Muscle</tissue>
    </source>
</reference>
<protein>
    <submittedName>
        <fullName evidence="2">Uncharacterized protein</fullName>
    </submittedName>
</protein>
<name>A0A5B7HMJ7_PORTR</name>
<feature type="compositionally biased region" description="Acidic residues" evidence="1">
    <location>
        <begin position="94"/>
        <end position="103"/>
    </location>
</feature>
<dbReference type="EMBL" id="VSRR010037229">
    <property type="protein sequence ID" value="MPC73650.1"/>
    <property type="molecule type" value="Genomic_DNA"/>
</dbReference>
<dbReference type="Proteomes" id="UP000324222">
    <property type="component" value="Unassembled WGS sequence"/>
</dbReference>
<feature type="compositionally biased region" description="Basic and acidic residues" evidence="1">
    <location>
        <begin position="1"/>
        <end position="10"/>
    </location>
</feature>
<dbReference type="AlphaFoldDB" id="A0A5B7HMJ7"/>
<accession>A0A5B7HMJ7</accession>
<feature type="region of interest" description="Disordered" evidence="1">
    <location>
        <begin position="72"/>
        <end position="103"/>
    </location>
</feature>
<gene>
    <name evidence="2" type="ORF">E2C01_067986</name>
</gene>
<feature type="region of interest" description="Disordered" evidence="1">
    <location>
        <begin position="1"/>
        <end position="20"/>
    </location>
</feature>
<sequence length="103" mass="11834">MTPSCKDHHPTHGRRRPAHCPDTLPLVLERRSAVPPCAAVVLWCCAALTKRYKYTLPLTLCHFLLAIAATTRRKRKKRSGKREDNEGRMLLLVTEEEDEKEDK</sequence>
<comment type="caution">
    <text evidence="2">The sequence shown here is derived from an EMBL/GenBank/DDBJ whole genome shotgun (WGS) entry which is preliminary data.</text>
</comment>